<dbReference type="EMBL" id="LUKD01000008">
    <property type="protein sequence ID" value="KYG62550.1"/>
    <property type="molecule type" value="Genomic_DNA"/>
</dbReference>
<dbReference type="RefSeq" id="WP_063208693.1">
    <property type="nucleotide sequence ID" value="NZ_LUKD01000008.1"/>
</dbReference>
<sequence length="155" mass="16988">MRSILSLVLLLGTCVSEARSVSLDAPPEVKHYCSQGDRKEVILPTVEAVIRGPQITKVIISIVEADCLNGQGVPKDYNTFYAPSLTQVSEGSAIASEPRLWKLNAYTYRAQLQFATQALLEAEQKFLLSIPVSTGQYDFFILTTPDGAQPTLILK</sequence>
<comment type="caution">
    <text evidence="1">The sequence shown here is derived from an EMBL/GenBank/DDBJ whole genome shotgun (WGS) entry which is preliminary data.</text>
</comment>
<protein>
    <submittedName>
        <fullName evidence="1">Uncharacterized protein</fullName>
    </submittedName>
</protein>
<evidence type="ECO:0000313" key="1">
    <source>
        <dbReference type="EMBL" id="KYG62550.1"/>
    </source>
</evidence>
<organism evidence="1 2">
    <name type="scientific">Bdellovibrio bacteriovorus</name>
    <dbReference type="NCBI Taxonomy" id="959"/>
    <lineage>
        <taxon>Bacteria</taxon>
        <taxon>Pseudomonadati</taxon>
        <taxon>Bdellovibrionota</taxon>
        <taxon>Bdellovibrionia</taxon>
        <taxon>Bdellovibrionales</taxon>
        <taxon>Pseudobdellovibrionaceae</taxon>
        <taxon>Bdellovibrio</taxon>
    </lineage>
</organism>
<accession>A0A162FVG2</accession>
<dbReference type="AlphaFoldDB" id="A0A162FVG2"/>
<evidence type="ECO:0000313" key="2">
    <source>
        <dbReference type="Proteomes" id="UP000075799"/>
    </source>
</evidence>
<dbReference type="OrthoDB" id="9831406at2"/>
<reference evidence="1 2" key="1">
    <citation type="submission" date="2016-03" db="EMBL/GenBank/DDBJ databases">
        <authorList>
            <person name="Ploux O."/>
        </authorList>
    </citation>
    <scope>NUCLEOTIDE SEQUENCE [LARGE SCALE GENOMIC DNA]</scope>
    <source>
        <strain evidence="1 2">EC13</strain>
    </source>
</reference>
<proteinExistence type="predicted"/>
<gene>
    <name evidence="1" type="ORF">AZI87_14695</name>
</gene>
<dbReference type="Proteomes" id="UP000075799">
    <property type="component" value="Unassembled WGS sequence"/>
</dbReference>
<name>A0A162FVG2_BDEBC</name>